<name>A0A837D650_9PSEU</name>
<dbReference type="EMBL" id="JRZE01000006">
    <property type="protein sequence ID" value="KHF43243.1"/>
    <property type="molecule type" value="Genomic_DNA"/>
</dbReference>
<evidence type="ECO:0000256" key="1">
    <source>
        <dbReference type="SAM" id="Phobius"/>
    </source>
</evidence>
<keyword evidence="1" id="KW-0472">Membrane</keyword>
<evidence type="ECO:0000313" key="2">
    <source>
        <dbReference type="EMBL" id="KHF43243.1"/>
    </source>
</evidence>
<dbReference type="AlphaFoldDB" id="A0A837D650"/>
<proteinExistence type="predicted"/>
<comment type="caution">
    <text evidence="2">The sequence shown here is derived from an EMBL/GenBank/DDBJ whole genome shotgun (WGS) entry which is preliminary data.</text>
</comment>
<dbReference type="Proteomes" id="UP000030848">
    <property type="component" value="Unassembled WGS sequence"/>
</dbReference>
<dbReference type="RefSeq" id="WP_037312276.1">
    <property type="nucleotide sequence ID" value="NZ_FOWS01000001.1"/>
</dbReference>
<organism evidence="2 3">
    <name type="scientific">Saccharomonospora viridis</name>
    <dbReference type="NCBI Taxonomy" id="1852"/>
    <lineage>
        <taxon>Bacteria</taxon>
        <taxon>Bacillati</taxon>
        <taxon>Actinomycetota</taxon>
        <taxon>Actinomycetes</taxon>
        <taxon>Pseudonocardiales</taxon>
        <taxon>Pseudonocardiaceae</taxon>
        <taxon>Saccharomonospora</taxon>
    </lineage>
</organism>
<dbReference type="NCBIfam" id="TIGR02206">
    <property type="entry name" value="intg_mem_TP0381"/>
    <property type="match status" value="1"/>
</dbReference>
<feature type="transmembrane region" description="Helical" evidence="1">
    <location>
        <begin position="15"/>
        <end position="34"/>
    </location>
</feature>
<feature type="transmembrane region" description="Helical" evidence="1">
    <location>
        <begin position="46"/>
        <end position="67"/>
    </location>
</feature>
<protein>
    <submittedName>
        <fullName evidence="2">Membrane protein</fullName>
    </submittedName>
</protein>
<dbReference type="InterPro" id="IPR011737">
    <property type="entry name" value="CHP02206_TP0381"/>
</dbReference>
<keyword evidence="1" id="KW-1133">Transmembrane helix</keyword>
<keyword evidence="1" id="KW-0812">Transmembrane</keyword>
<feature type="transmembrane region" description="Helical" evidence="1">
    <location>
        <begin position="161"/>
        <end position="181"/>
    </location>
</feature>
<sequence>MHVTATQRFTAYGPSHWAVLAVFLFGAALLVVVGRRHRRTPAARHVSRGFAAALLALQLGALTYTLLSTEWTLADSVPLHLSDLAPFAAAYALWSHARWAYALTYYWCLSLSTQALVSPVFVGPDFPHHEFLAFWALHLLVIWAAVYLTWGLGLHPTWRDYRIAVAITAAWAAATMLFNSLTGTNYGYLNRKPDTGSILDPLGPWPWYLLLEAALILTAWALLTWPWTRRSRTS</sequence>
<evidence type="ECO:0000313" key="3">
    <source>
        <dbReference type="Proteomes" id="UP000030848"/>
    </source>
</evidence>
<feature type="transmembrane region" description="Helical" evidence="1">
    <location>
        <begin position="134"/>
        <end position="154"/>
    </location>
</feature>
<dbReference type="OrthoDB" id="9813172at2"/>
<dbReference type="Pfam" id="PF14808">
    <property type="entry name" value="TMEM164"/>
    <property type="match status" value="1"/>
</dbReference>
<reference evidence="2 3" key="1">
    <citation type="submission" date="2014-10" db="EMBL/GenBank/DDBJ databases">
        <title>Genome sequence of Micropolyspora internatus JCM3315.</title>
        <authorList>
            <person name="Shin S.-K."/>
            <person name="Yi H."/>
        </authorList>
    </citation>
    <scope>NUCLEOTIDE SEQUENCE [LARGE SCALE GENOMIC DNA]</scope>
    <source>
        <strain evidence="2 3">JCM 3315</strain>
    </source>
</reference>
<accession>A0A837D650</accession>
<feature type="transmembrane region" description="Helical" evidence="1">
    <location>
        <begin position="205"/>
        <end position="225"/>
    </location>
</feature>
<gene>
    <name evidence="2" type="ORF">MINT15_34450</name>
</gene>